<dbReference type="EMBL" id="VOHV01000023">
    <property type="protein sequence ID" value="TWV36100.1"/>
    <property type="molecule type" value="Genomic_DNA"/>
</dbReference>
<name>A0AB38PIV3_BACFG</name>
<dbReference type="Proteomes" id="UP000319026">
    <property type="component" value="Unassembled WGS sequence"/>
</dbReference>
<sequence length="106" mass="12316">MNKITVDNSESYWEQNVNYPNDYNLIKVEYIMGKSMMFDKWETRIYGWVQEVIVGENRGKIEAGYPAPYDEETGSDAVSLGYFDNIEDAMKAVLESNHPDYSGYYI</sequence>
<comment type="caution">
    <text evidence="2">The sequence shown here is derived from an EMBL/GenBank/DDBJ whole genome shotgun (WGS) entry which is preliminary data.</text>
</comment>
<proteinExistence type="predicted"/>
<evidence type="ECO:0000313" key="4">
    <source>
        <dbReference type="Proteomes" id="UP000319026"/>
    </source>
</evidence>
<dbReference type="RefSeq" id="WP_011202823.1">
    <property type="nucleotide sequence ID" value="NZ_CABJEQ010000010.1"/>
</dbReference>
<evidence type="ECO:0000313" key="2">
    <source>
        <dbReference type="EMBL" id="TWV43472.1"/>
    </source>
</evidence>
<reference evidence="2 4" key="1">
    <citation type="submission" date="2019-07" db="EMBL/GenBank/DDBJ databases">
        <title>Genome Sequencing of Bacteroides fragilis.</title>
        <authorList>
            <person name="Pinto K.M."/>
            <person name="Ruoff K.L."/>
            <person name="Price C.E."/>
            <person name="Valls R.A."/>
            <person name="O'Toole G.A."/>
        </authorList>
    </citation>
    <scope>NUCLEOTIDE SEQUENCE [LARGE SCALE GENOMIC DNA]</scope>
    <source>
        <strain evidence="2 4">AD135F_3B</strain>
    </source>
</reference>
<dbReference type="AlphaFoldDB" id="A0AB38PIV3"/>
<accession>A0AB38PIV3</accession>
<organism evidence="2 4">
    <name type="scientific">Bacteroides fragilis</name>
    <dbReference type="NCBI Taxonomy" id="817"/>
    <lineage>
        <taxon>Bacteria</taxon>
        <taxon>Pseudomonadati</taxon>
        <taxon>Bacteroidota</taxon>
        <taxon>Bacteroidia</taxon>
        <taxon>Bacteroidales</taxon>
        <taxon>Bacteroidaceae</taxon>
        <taxon>Bacteroides</taxon>
    </lineage>
</organism>
<reference evidence="1 3" key="2">
    <citation type="submission" date="2019-07" db="EMBL/GenBank/DDBJ databases">
        <title>Genome sequencing of Bacteroides fragilis.</title>
        <authorList>
            <person name="Galasyn E.V."/>
            <person name="Ruoff K.L."/>
            <person name="Price C.E."/>
            <person name="Valls R.A."/>
            <person name="O'Toole G.A."/>
        </authorList>
    </citation>
    <scope>NUCLEOTIDE SEQUENCE [LARGE SCALE GENOMIC DNA]</scope>
    <source>
        <strain evidence="1 3">AD135F_1B</strain>
    </source>
</reference>
<dbReference type="EMBL" id="VOHT01000023">
    <property type="protein sequence ID" value="TWV43472.1"/>
    <property type="molecule type" value="Genomic_DNA"/>
</dbReference>
<evidence type="ECO:0000313" key="3">
    <source>
        <dbReference type="Proteomes" id="UP000315444"/>
    </source>
</evidence>
<protein>
    <submittedName>
        <fullName evidence="2">Uncharacterized protein</fullName>
    </submittedName>
</protein>
<evidence type="ECO:0000313" key="1">
    <source>
        <dbReference type="EMBL" id="TWV36100.1"/>
    </source>
</evidence>
<dbReference type="Proteomes" id="UP000315444">
    <property type="component" value="Unassembled WGS sequence"/>
</dbReference>
<gene>
    <name evidence="2" type="ORF">FSA03_24775</name>
    <name evidence="1" type="ORF">FSA06_24785</name>
</gene>